<dbReference type="PANTHER" id="PTHR42774">
    <property type="entry name" value="PHOSPHOTRANSFERASE SYSTEM TRANSPORT PROTEIN"/>
    <property type="match status" value="1"/>
</dbReference>
<dbReference type="WBParaSite" id="TCNE_0000911901-mRNA-1">
    <property type="protein sequence ID" value="TCNE_0000911901-mRNA-1"/>
    <property type="gene ID" value="TCNE_0000911901"/>
</dbReference>
<dbReference type="GO" id="GO:0006796">
    <property type="term" value="P:phosphate-containing compound metabolic process"/>
    <property type="evidence" value="ECO:0007669"/>
    <property type="project" value="UniProtKB-ARBA"/>
</dbReference>
<feature type="domain" description="Carbohydrate kinase PfkB" evidence="1">
    <location>
        <begin position="9"/>
        <end position="300"/>
    </location>
</feature>
<dbReference type="SUPFAM" id="SSF53613">
    <property type="entry name" value="Ribokinase-like"/>
    <property type="match status" value="1"/>
</dbReference>
<sequence length="307" mass="33956">LVQLSSMAKNILVVGLTCIDVVNYVNSYPLEDSDNRVMKQVWSLGGNAANNVTVLNQLNSHTTLFSALPADNSLVNQLLLKNGICSSRCVFRENSEVPLSTIIVNESSSTRTVLHYRGQLDEVKFEEFKATFPNISDFCWIHFEGRNCDEVLRMVEYIREQRGSAALPRISIECEKVRPFPTMERAIPLADVVFVSKDFAKCRGFTDKESAVDGIRKLFGVSRNTIICPWAEKGAAGRACEESRMVSVEAFTAAGPAVDTLAAGDCFIACCIHWLSEGYDLEQTLTRACRITGKKVAKRGLLALDIT</sequence>
<dbReference type="InterPro" id="IPR011611">
    <property type="entry name" value="PfkB_dom"/>
</dbReference>
<accession>A0A183UKU9</accession>
<protein>
    <submittedName>
        <fullName evidence="3">PfkB domain-containing protein</fullName>
    </submittedName>
</protein>
<reference evidence="3" key="1">
    <citation type="submission" date="2016-06" db="UniProtKB">
        <authorList>
            <consortium name="WormBaseParasite"/>
        </authorList>
    </citation>
    <scope>IDENTIFICATION</scope>
</reference>
<dbReference type="Proteomes" id="UP000050794">
    <property type="component" value="Unassembled WGS sequence"/>
</dbReference>
<dbReference type="Gene3D" id="3.40.1190.20">
    <property type="match status" value="1"/>
</dbReference>
<dbReference type="Pfam" id="PF00294">
    <property type="entry name" value="PfkB"/>
    <property type="match status" value="1"/>
</dbReference>
<evidence type="ECO:0000313" key="3">
    <source>
        <dbReference type="WBParaSite" id="TCNE_0000911901-mRNA-1"/>
    </source>
</evidence>
<evidence type="ECO:0000259" key="1">
    <source>
        <dbReference type="Pfam" id="PF00294"/>
    </source>
</evidence>
<dbReference type="PANTHER" id="PTHR42774:SF3">
    <property type="entry name" value="KETOHEXOKINASE"/>
    <property type="match status" value="1"/>
</dbReference>
<dbReference type="InterPro" id="IPR029056">
    <property type="entry name" value="Ribokinase-like"/>
</dbReference>
<organism evidence="2 3">
    <name type="scientific">Toxocara canis</name>
    <name type="common">Canine roundworm</name>
    <dbReference type="NCBI Taxonomy" id="6265"/>
    <lineage>
        <taxon>Eukaryota</taxon>
        <taxon>Metazoa</taxon>
        <taxon>Ecdysozoa</taxon>
        <taxon>Nematoda</taxon>
        <taxon>Chromadorea</taxon>
        <taxon>Rhabditida</taxon>
        <taxon>Spirurina</taxon>
        <taxon>Ascaridomorpha</taxon>
        <taxon>Ascaridoidea</taxon>
        <taxon>Toxocaridae</taxon>
        <taxon>Toxocara</taxon>
    </lineage>
</organism>
<dbReference type="AlphaFoldDB" id="A0A183UKU9"/>
<evidence type="ECO:0000313" key="2">
    <source>
        <dbReference type="Proteomes" id="UP000050794"/>
    </source>
</evidence>
<dbReference type="InterPro" id="IPR052562">
    <property type="entry name" value="Ketohexokinase-related"/>
</dbReference>
<keyword evidence="2" id="KW-1185">Reference proteome</keyword>
<proteinExistence type="predicted"/>
<name>A0A183UKU9_TOXCA</name>